<accession>A0AB39U783</accession>
<dbReference type="FunFam" id="1.20.1720.10:FF:000004">
    <property type="entry name" value="EmrB/QacA family drug resistance transporter"/>
    <property type="match status" value="1"/>
</dbReference>
<keyword evidence="6 9" id="KW-1133">Transmembrane helix</keyword>
<evidence type="ECO:0000256" key="7">
    <source>
        <dbReference type="ARBA" id="ARBA00023136"/>
    </source>
</evidence>
<keyword evidence="7 9" id="KW-0472">Membrane</keyword>
<evidence type="ECO:0000256" key="9">
    <source>
        <dbReference type="SAM" id="Phobius"/>
    </source>
</evidence>
<dbReference type="PANTHER" id="PTHR23501">
    <property type="entry name" value="MAJOR FACILITATOR SUPERFAMILY"/>
    <property type="match status" value="1"/>
</dbReference>
<organism evidence="11">
    <name type="scientific">Bifidobacterium aquikefiricola</name>
    <dbReference type="NCBI Taxonomy" id="3059038"/>
    <lineage>
        <taxon>Bacteria</taxon>
        <taxon>Bacillati</taxon>
        <taxon>Actinomycetota</taxon>
        <taxon>Actinomycetes</taxon>
        <taxon>Bifidobacteriales</taxon>
        <taxon>Bifidobacteriaceae</taxon>
        <taxon>Bifidobacterium</taxon>
    </lineage>
</organism>
<evidence type="ECO:0000256" key="3">
    <source>
        <dbReference type="ARBA" id="ARBA00022448"/>
    </source>
</evidence>
<feature type="transmembrane region" description="Helical" evidence="9">
    <location>
        <begin position="129"/>
        <end position="147"/>
    </location>
</feature>
<evidence type="ECO:0000256" key="4">
    <source>
        <dbReference type="ARBA" id="ARBA00022475"/>
    </source>
</evidence>
<reference evidence="11" key="1">
    <citation type="submission" date="2023-07" db="EMBL/GenBank/DDBJ databases">
        <title>Bifidobacterium aquikefiriaerophilum sp. nov. and Bifidobacterium eccum sp. nov., isolated from water kefir.</title>
        <authorList>
            <person name="Breselge S."/>
            <person name="Bellassi P."/>
            <person name="Barcenilla C."/>
            <person name="Alvarez-Ordonez A."/>
            <person name="Morelli L."/>
            <person name="Cotter P.D."/>
        </authorList>
    </citation>
    <scope>NUCLEOTIDE SEQUENCE</scope>
    <source>
        <strain evidence="11">WK041_4_12</strain>
    </source>
</reference>
<evidence type="ECO:0000313" key="11">
    <source>
        <dbReference type="EMBL" id="XDS44735.1"/>
    </source>
</evidence>
<dbReference type="SUPFAM" id="SSF103473">
    <property type="entry name" value="MFS general substrate transporter"/>
    <property type="match status" value="1"/>
</dbReference>
<dbReference type="InterPro" id="IPR020846">
    <property type="entry name" value="MFS_dom"/>
</dbReference>
<dbReference type="RefSeq" id="WP_369344280.1">
    <property type="nucleotide sequence ID" value="NZ_CP129674.1"/>
</dbReference>
<dbReference type="Pfam" id="PF07690">
    <property type="entry name" value="MFS_1"/>
    <property type="match status" value="1"/>
</dbReference>
<feature type="domain" description="Major facilitator superfamily (MFS) profile" evidence="10">
    <location>
        <begin position="31"/>
        <end position="473"/>
    </location>
</feature>
<name>A0AB39U783_9BIFI</name>
<feature type="compositionally biased region" description="Low complexity" evidence="8">
    <location>
        <begin position="605"/>
        <end position="621"/>
    </location>
</feature>
<dbReference type="Gene3D" id="1.20.1250.20">
    <property type="entry name" value="MFS general substrate transporter like domains"/>
    <property type="match status" value="1"/>
</dbReference>
<keyword evidence="5 9" id="KW-0812">Transmembrane</keyword>
<feature type="transmembrane region" description="Helical" evidence="9">
    <location>
        <begin position="188"/>
        <end position="211"/>
    </location>
</feature>
<feature type="transmembrane region" description="Helical" evidence="9">
    <location>
        <begin position="384"/>
        <end position="404"/>
    </location>
</feature>
<feature type="transmembrane region" description="Helical" evidence="9">
    <location>
        <begin position="425"/>
        <end position="446"/>
    </location>
</feature>
<dbReference type="AlphaFoldDB" id="A0AB39U783"/>
<dbReference type="GO" id="GO:0005886">
    <property type="term" value="C:plasma membrane"/>
    <property type="evidence" value="ECO:0007669"/>
    <property type="project" value="UniProtKB-SubCell"/>
</dbReference>
<feature type="transmembrane region" description="Helical" evidence="9">
    <location>
        <begin position="66"/>
        <end position="84"/>
    </location>
</feature>
<feature type="transmembrane region" description="Helical" evidence="9">
    <location>
        <begin position="248"/>
        <end position="272"/>
    </location>
</feature>
<evidence type="ECO:0000256" key="8">
    <source>
        <dbReference type="SAM" id="MobiDB-lite"/>
    </source>
</evidence>
<keyword evidence="3" id="KW-0813">Transport</keyword>
<protein>
    <submittedName>
        <fullName evidence="11">MDR family MFS transporter</fullName>
    </submittedName>
</protein>
<comment type="similarity">
    <text evidence="2">Belongs to the major facilitator superfamily. TCR/Tet family.</text>
</comment>
<feature type="transmembrane region" description="Helical" evidence="9">
    <location>
        <begin position="223"/>
        <end position="242"/>
    </location>
</feature>
<evidence type="ECO:0000259" key="10">
    <source>
        <dbReference type="PROSITE" id="PS50850"/>
    </source>
</evidence>
<comment type="subcellular location">
    <subcellularLocation>
        <location evidence="1">Cell membrane</location>
        <topology evidence="1">Multi-pass membrane protein</topology>
    </subcellularLocation>
</comment>
<gene>
    <name evidence="11" type="ORF">QN215_00905</name>
</gene>
<proteinExistence type="inferred from homology"/>
<dbReference type="EMBL" id="CP129674">
    <property type="protein sequence ID" value="XDS44735.1"/>
    <property type="molecule type" value="Genomic_DNA"/>
</dbReference>
<dbReference type="KEGG" id="baqk:QN215_00905"/>
<dbReference type="PROSITE" id="PS50850">
    <property type="entry name" value="MFS"/>
    <property type="match status" value="1"/>
</dbReference>
<sequence length="696" mass="73696">MASEIAATGRPQGRHAPGSHSLMDQRQIMLVIYALMTAMFLSSLDQTVVGTAIRTIGDDLHGLNEQAWVTTAYLIASTITTPLYGKLSDIYGRRPLFIISIGLFIAGSLMSSFSTSMIMLAAFRAFQGLGAGGLMSLPLAIIGDIVAPRDRAKYQGYFLAVFGVSTVIGPLIGGIFANASSILGITGWRWVFLINVPVGLLAFGMVFAFLHLPRFGDKRRNRVDWWGATTVVIALVPLLLVAEQGRDWGWGSTGSIVCYIISAIGLIAFIVIEQHMGDDAILPLRLFISRPFSMASILGALLGFGMFGAMLTIPLYLQIAEGLSPTQSGFATIPMVIGLMISSITVGLIISRTGKYQWFPPLGTAVAVIGYGLLIWAIGRPLQAMMLGMFVLGLGIGFLMQALIQASQNAVLSKDMGVATSSATFFRQIGGTMGTAVLLSVLFSVMPTNILNAMSDQTALSNGLNAALTPSVAAASENKAVMKQIWNPIVSQIKKQSQQSLDAATTKVDAGAKAAVETKVSAAVQQQAKAKGITDAAMVQSMIDKQVAAAVPAAQSQALQQVASQRNLSVVDGKLSIDYANASQRKSVVKEVVPKLSDSMKKNSGKSGSLSSSSTSTSDTSFLNGADSRLTRPFINGFDASARTVYWIGAGVLVVALILTSMFRVPPLRERSALEEQAADRAADQAAAQKSGDESE</sequence>
<feature type="compositionally biased region" description="Basic and acidic residues" evidence="8">
    <location>
        <begin position="674"/>
        <end position="683"/>
    </location>
</feature>
<keyword evidence="4" id="KW-1003">Cell membrane</keyword>
<dbReference type="GO" id="GO:0022857">
    <property type="term" value="F:transmembrane transporter activity"/>
    <property type="evidence" value="ECO:0007669"/>
    <property type="project" value="InterPro"/>
</dbReference>
<feature type="transmembrane region" description="Helical" evidence="9">
    <location>
        <begin position="96"/>
        <end position="123"/>
    </location>
</feature>
<dbReference type="CDD" id="cd17502">
    <property type="entry name" value="MFS_Azr1_MDR_like"/>
    <property type="match status" value="1"/>
</dbReference>
<dbReference type="InterPro" id="IPR036259">
    <property type="entry name" value="MFS_trans_sf"/>
</dbReference>
<feature type="transmembrane region" description="Helical" evidence="9">
    <location>
        <begin position="30"/>
        <end position="54"/>
    </location>
</feature>
<feature type="transmembrane region" description="Helical" evidence="9">
    <location>
        <begin position="358"/>
        <end position="378"/>
    </location>
</feature>
<feature type="transmembrane region" description="Helical" evidence="9">
    <location>
        <begin position="154"/>
        <end position="176"/>
    </location>
</feature>
<evidence type="ECO:0000256" key="6">
    <source>
        <dbReference type="ARBA" id="ARBA00022989"/>
    </source>
</evidence>
<feature type="transmembrane region" description="Helical" evidence="9">
    <location>
        <begin position="292"/>
        <end position="317"/>
    </location>
</feature>
<dbReference type="InterPro" id="IPR011701">
    <property type="entry name" value="MFS"/>
</dbReference>
<evidence type="ECO:0000256" key="1">
    <source>
        <dbReference type="ARBA" id="ARBA00004651"/>
    </source>
</evidence>
<feature type="region of interest" description="Disordered" evidence="8">
    <location>
        <begin position="674"/>
        <end position="696"/>
    </location>
</feature>
<feature type="transmembrane region" description="Helical" evidence="9">
    <location>
        <begin position="329"/>
        <end position="351"/>
    </location>
</feature>
<feature type="region of interest" description="Disordered" evidence="8">
    <location>
        <begin position="1"/>
        <end position="20"/>
    </location>
</feature>
<dbReference type="Gene3D" id="1.20.1720.10">
    <property type="entry name" value="Multidrug resistance protein D"/>
    <property type="match status" value="1"/>
</dbReference>
<evidence type="ECO:0000256" key="2">
    <source>
        <dbReference type="ARBA" id="ARBA00007520"/>
    </source>
</evidence>
<feature type="region of interest" description="Disordered" evidence="8">
    <location>
        <begin position="593"/>
        <end position="623"/>
    </location>
</feature>
<feature type="transmembrane region" description="Helical" evidence="9">
    <location>
        <begin position="645"/>
        <end position="663"/>
    </location>
</feature>
<evidence type="ECO:0000256" key="5">
    <source>
        <dbReference type="ARBA" id="ARBA00022692"/>
    </source>
</evidence>
<dbReference type="PANTHER" id="PTHR23501:SF197">
    <property type="entry name" value="COMD"/>
    <property type="match status" value="1"/>
</dbReference>